<gene>
    <name evidence="6" type="ORF">EI16_05245</name>
</gene>
<evidence type="ECO:0000313" key="6">
    <source>
        <dbReference type="EMBL" id="KDN95704.1"/>
    </source>
</evidence>
<dbReference type="FunFam" id="3.30.70.270:FF:000001">
    <property type="entry name" value="Diguanylate cyclase domain protein"/>
    <property type="match status" value="1"/>
</dbReference>
<dbReference type="SUPFAM" id="SSF55073">
    <property type="entry name" value="Nucleotide cyclase"/>
    <property type="match status" value="1"/>
</dbReference>
<evidence type="ECO:0000256" key="2">
    <source>
        <dbReference type="ARBA" id="ARBA00012528"/>
    </source>
</evidence>
<dbReference type="Pfam" id="PF14827">
    <property type="entry name" value="dCache_3"/>
    <property type="match status" value="1"/>
</dbReference>
<sequence>MLSAVIIVLTAVFFLNAFFHSQITQAEKNELNQYEGYLHETIGNLVRQKQATTQVLAIALSNSIDFRNVLKQRPANLHERLKKFTDELALHTGYKSIWIQVIDTKGVSIGRSWTTVAGDSLAMVRKDIADVLKNPRKINNFSVGKFSLTFKSLAPIFDENGKLLGILDVISQVDSIDRDLQTSSGVSSVVLVDKRYRSQLTKARTGTFVEGYYVANAGVSKSVLNMISQYGVDKLFHAKGHIIIDGTLVITTPLKNILGQKIGVWLSFKPMKVVDLSNTRQLYKNYAMGMAATILFLILSMLLFYFKKKSDLERRFFYQIFDESSEVIYVTDKHRVVQANRQFFSLFDDISTVEQFNDKFDCLSNVLVEEEGYLSRYVDGMLWHEYLLQDHHKTLLAKLKTKDGIRTFKVRINSISNSFGHDYISVLLTDITEEIRYKEELEHLIIHDELTGIYNRHYFNETLEEEIKRAHRYQVPFSLISFDVDYFKNVNDDFGHDIGDTVLKILTKEVARSLRDTDKFCRIGGEEFCILMPETDLEEAATTAERLRKAVQEIPYSDVPRAVTISLGVTKLNRWDNASTLYKRADVALYQAKDKGRNRTEVIAS</sequence>
<keyword evidence="4" id="KW-0472">Membrane</keyword>
<dbReference type="SMART" id="SM00267">
    <property type="entry name" value="GGDEF"/>
    <property type="match status" value="1"/>
</dbReference>
<dbReference type="InterPro" id="IPR029150">
    <property type="entry name" value="dCache_3"/>
</dbReference>
<organism evidence="6 7">
    <name type="scientific">Hydrogenovibrio marinus</name>
    <dbReference type="NCBI Taxonomy" id="28885"/>
    <lineage>
        <taxon>Bacteria</taxon>
        <taxon>Pseudomonadati</taxon>
        <taxon>Pseudomonadota</taxon>
        <taxon>Gammaproteobacteria</taxon>
        <taxon>Thiotrichales</taxon>
        <taxon>Piscirickettsiaceae</taxon>
        <taxon>Hydrogenovibrio</taxon>
    </lineage>
</organism>
<dbReference type="Proteomes" id="UP000027341">
    <property type="component" value="Unassembled WGS sequence"/>
</dbReference>
<dbReference type="GO" id="GO:0052621">
    <property type="term" value="F:diguanylate cyclase activity"/>
    <property type="evidence" value="ECO:0007669"/>
    <property type="project" value="UniProtKB-EC"/>
</dbReference>
<evidence type="ECO:0000256" key="3">
    <source>
        <dbReference type="ARBA" id="ARBA00034247"/>
    </source>
</evidence>
<reference evidence="6 7" key="1">
    <citation type="submission" date="2014-04" db="EMBL/GenBank/DDBJ databases">
        <title>Draft genome sequence of Hydrogenovibrio marinus MH-110, a model organism for aerobic H2 metabolism.</title>
        <authorList>
            <person name="Cha H.J."/>
            <person name="Jo B.H."/>
            <person name="Hwang B.H."/>
        </authorList>
    </citation>
    <scope>NUCLEOTIDE SEQUENCE [LARGE SCALE GENOMIC DNA]</scope>
    <source>
        <strain evidence="6 7">MH-110</strain>
    </source>
</reference>
<evidence type="ECO:0000313" key="7">
    <source>
        <dbReference type="Proteomes" id="UP000027341"/>
    </source>
</evidence>
<dbReference type="InterPro" id="IPR029151">
    <property type="entry name" value="Sensor-like_sf"/>
</dbReference>
<keyword evidence="7" id="KW-1185">Reference proteome</keyword>
<dbReference type="PANTHER" id="PTHR45138:SF9">
    <property type="entry name" value="DIGUANYLATE CYCLASE DGCM-RELATED"/>
    <property type="match status" value="1"/>
</dbReference>
<dbReference type="InterPro" id="IPR000160">
    <property type="entry name" value="GGDEF_dom"/>
</dbReference>
<dbReference type="Gene3D" id="3.30.70.270">
    <property type="match status" value="1"/>
</dbReference>
<evidence type="ECO:0000256" key="1">
    <source>
        <dbReference type="ARBA" id="ARBA00001946"/>
    </source>
</evidence>
<dbReference type="AlphaFoldDB" id="A0A066ZTX8"/>
<dbReference type="Gene3D" id="3.30.450.20">
    <property type="entry name" value="PAS domain"/>
    <property type="match status" value="2"/>
</dbReference>
<dbReference type="InterPro" id="IPR050469">
    <property type="entry name" value="Diguanylate_Cyclase"/>
</dbReference>
<dbReference type="EMBL" id="JMIU01000001">
    <property type="protein sequence ID" value="KDN95704.1"/>
    <property type="molecule type" value="Genomic_DNA"/>
</dbReference>
<dbReference type="PANTHER" id="PTHR45138">
    <property type="entry name" value="REGULATORY COMPONENTS OF SENSORY TRANSDUCTION SYSTEM"/>
    <property type="match status" value="1"/>
</dbReference>
<proteinExistence type="predicted"/>
<dbReference type="NCBIfam" id="TIGR00254">
    <property type="entry name" value="GGDEF"/>
    <property type="match status" value="1"/>
</dbReference>
<dbReference type="InterPro" id="IPR029787">
    <property type="entry name" value="Nucleotide_cyclase"/>
</dbReference>
<keyword evidence="4" id="KW-0812">Transmembrane</keyword>
<name>A0A066ZTX8_HYDMR</name>
<comment type="caution">
    <text evidence="6">The sequence shown here is derived from an EMBL/GenBank/DDBJ whole genome shotgun (WGS) entry which is preliminary data.</text>
</comment>
<comment type="cofactor">
    <cofactor evidence="1">
        <name>Mg(2+)</name>
        <dbReference type="ChEBI" id="CHEBI:18420"/>
    </cofactor>
</comment>
<accession>A0A066ZTX8</accession>
<dbReference type="InterPro" id="IPR043128">
    <property type="entry name" value="Rev_trsase/Diguanyl_cyclase"/>
</dbReference>
<feature type="transmembrane region" description="Helical" evidence="4">
    <location>
        <begin position="286"/>
        <end position="306"/>
    </location>
</feature>
<keyword evidence="4" id="KW-1133">Transmembrane helix</keyword>
<dbReference type="CDD" id="cd01949">
    <property type="entry name" value="GGDEF"/>
    <property type="match status" value="1"/>
</dbReference>
<dbReference type="SUPFAM" id="SSF103190">
    <property type="entry name" value="Sensory domain-like"/>
    <property type="match status" value="1"/>
</dbReference>
<feature type="domain" description="GGDEF" evidence="5">
    <location>
        <begin position="475"/>
        <end position="605"/>
    </location>
</feature>
<evidence type="ECO:0000259" key="5">
    <source>
        <dbReference type="PROSITE" id="PS50887"/>
    </source>
</evidence>
<evidence type="ECO:0000256" key="4">
    <source>
        <dbReference type="SAM" id="Phobius"/>
    </source>
</evidence>
<comment type="catalytic activity">
    <reaction evidence="3">
        <text>2 GTP = 3',3'-c-di-GMP + 2 diphosphate</text>
        <dbReference type="Rhea" id="RHEA:24898"/>
        <dbReference type="ChEBI" id="CHEBI:33019"/>
        <dbReference type="ChEBI" id="CHEBI:37565"/>
        <dbReference type="ChEBI" id="CHEBI:58805"/>
        <dbReference type="EC" id="2.7.7.65"/>
    </reaction>
</comment>
<dbReference type="PROSITE" id="PS50887">
    <property type="entry name" value="GGDEF"/>
    <property type="match status" value="1"/>
</dbReference>
<dbReference type="STRING" id="28885.EI16_05245"/>
<dbReference type="EC" id="2.7.7.65" evidence="2"/>
<protein>
    <recommendedName>
        <fullName evidence="2">diguanylate cyclase</fullName>
        <ecNumber evidence="2">2.7.7.65</ecNumber>
    </recommendedName>
</protein>
<dbReference type="Pfam" id="PF00990">
    <property type="entry name" value="GGDEF"/>
    <property type="match status" value="1"/>
</dbReference>